<name>A0ABC9GF90_9POAL</name>
<evidence type="ECO:0000256" key="2">
    <source>
        <dbReference type="ARBA" id="ARBA00022786"/>
    </source>
</evidence>
<dbReference type="PROSITE" id="PS50127">
    <property type="entry name" value="UBC_2"/>
    <property type="match status" value="1"/>
</dbReference>
<reference evidence="5" key="1">
    <citation type="submission" date="2024-06" db="EMBL/GenBank/DDBJ databases">
        <authorList>
            <person name="Ryan C."/>
        </authorList>
    </citation>
    <scope>NUCLEOTIDE SEQUENCE [LARGE SCALE GENOMIC DNA]</scope>
</reference>
<keyword evidence="1" id="KW-0808">Transferase</keyword>
<dbReference type="Pfam" id="PF23046">
    <property type="entry name" value="tSH3-B_UBE2O"/>
    <property type="match status" value="1"/>
</dbReference>
<reference evidence="4 5" key="2">
    <citation type="submission" date="2024-10" db="EMBL/GenBank/DDBJ databases">
        <authorList>
            <person name="Ryan C."/>
        </authorList>
    </citation>
    <scope>NUCLEOTIDE SEQUENCE [LARGE SCALE GENOMIC DNA]</scope>
</reference>
<dbReference type="Pfam" id="PF00179">
    <property type="entry name" value="UQ_con"/>
    <property type="match status" value="1"/>
</dbReference>
<dbReference type="Proteomes" id="UP001497457">
    <property type="component" value="Chromosome 9rd"/>
</dbReference>
<evidence type="ECO:0000313" key="4">
    <source>
        <dbReference type="EMBL" id="CAL5093426.1"/>
    </source>
</evidence>
<dbReference type="InterPro" id="IPR016135">
    <property type="entry name" value="UBQ-conjugating_enzyme/RWD"/>
</dbReference>
<keyword evidence="2" id="KW-0833">Ubl conjugation pathway</keyword>
<accession>A0ABC9GF90</accession>
<evidence type="ECO:0000259" key="3">
    <source>
        <dbReference type="PROSITE" id="PS50127"/>
    </source>
</evidence>
<dbReference type="SMART" id="SM00212">
    <property type="entry name" value="UBCc"/>
    <property type="match status" value="1"/>
</dbReference>
<dbReference type="GO" id="GO:0016740">
    <property type="term" value="F:transferase activity"/>
    <property type="evidence" value="ECO:0007669"/>
    <property type="project" value="UniProtKB-KW"/>
</dbReference>
<evidence type="ECO:0000256" key="1">
    <source>
        <dbReference type="ARBA" id="ARBA00022679"/>
    </source>
</evidence>
<proteinExistence type="predicted"/>
<dbReference type="PANTHER" id="PTHR46116">
    <property type="entry name" value="(E3-INDEPENDENT) E2 UBIQUITIN-CONJUGATING ENZYME"/>
    <property type="match status" value="1"/>
</dbReference>
<gene>
    <name evidence="4" type="ORF">URODEC1_LOCUS115384</name>
</gene>
<protein>
    <recommendedName>
        <fullName evidence="3">UBC core domain-containing protein</fullName>
    </recommendedName>
</protein>
<dbReference type="CDD" id="cd23837">
    <property type="entry name" value="UBCc_UBE2O"/>
    <property type="match status" value="1"/>
</dbReference>
<dbReference type="Gene3D" id="3.10.110.10">
    <property type="entry name" value="Ubiquitin Conjugating Enzyme"/>
    <property type="match status" value="1"/>
</dbReference>
<keyword evidence="5" id="KW-1185">Reference proteome</keyword>
<sequence length="789" mass="86824">MMYDATGQRIFRHDLVMFEKTTGAEHDRGLVVSLGKTDIIVVLVDGSEVEKKPCDLTVVDRSFLCPGMAVALVSDCSAQPGVITGVATKLDLVQLDANDRPRVVATGVSPAEVWPVRELTRGDYVVSGMWLGRVVEVSVDVDVLFNDGTAVCRVTNAGDNKLRVVSKKSYWNRHKDGFYPGDGVAGDASVLKASRWIKGHWKPSHGEGIVAKVEMGGVLVYWAASLQNASSPPPAYHPNPCNLTFLCPGGTDLRWSWCVSAHCYFRSRSPAKAPKKKHRRNSNGILIRMAKVKRADRRLTGVKWPMAVANTRTTVDVPWQDGTRQLGVPSASLLGLPLRSQKDFFPGHRVVSKVLSPTPTIADVTNATSRVGVIKSLSSKDQTVLLHEIAIVKPRNVDVILREMGDWVSDDDEGEDDAFHKKAQEDMPRHRPAPTDNTIGKLCNIFLAVIRTLSGMVVQGKMYMLSKSMASTSSRAEPAMAENIQTCPLRFEAAAASALASHDAGGDDVFHFKHFDVVQSPRDHHYLDTNEQGGCGGRKWLKRVQKEWKILETSLPDTIYVRGFEDRMDLLRAAMVGASGTPYHDGLFFFDLHLPPSYPAAPPQVKYHSFGLHANPNLYPSGTVCLSLLNTFGGKGTELWSPESSSLLQVVVSIQGLVLTAQPYYNEANYAAQAGTPEGRRNELPYCENTYLVNLHTMLYLIRRPPVGFEMFVRDHFCRRGQHVLRACEAYLHEGCPVGTLDGEAIATETSKDRSCSVGFKLALANVVPRLVEAFTEVGARTSNEVDRM</sequence>
<dbReference type="PANTHER" id="PTHR46116:SF32">
    <property type="entry name" value="OS05G0153132 PROTEIN"/>
    <property type="match status" value="1"/>
</dbReference>
<evidence type="ECO:0000313" key="5">
    <source>
        <dbReference type="Proteomes" id="UP001497457"/>
    </source>
</evidence>
<dbReference type="EMBL" id="OZ075119">
    <property type="protein sequence ID" value="CAL5093426.1"/>
    <property type="molecule type" value="Genomic_DNA"/>
</dbReference>
<dbReference type="AlphaFoldDB" id="A0ABC9GF90"/>
<feature type="domain" description="UBC core" evidence="3">
    <location>
        <begin position="539"/>
        <end position="702"/>
    </location>
</feature>
<dbReference type="InterPro" id="IPR057735">
    <property type="entry name" value="UBE2O-like_tSH3-B"/>
</dbReference>
<organism evidence="4 5">
    <name type="scientific">Urochloa decumbens</name>
    <dbReference type="NCBI Taxonomy" id="240449"/>
    <lineage>
        <taxon>Eukaryota</taxon>
        <taxon>Viridiplantae</taxon>
        <taxon>Streptophyta</taxon>
        <taxon>Embryophyta</taxon>
        <taxon>Tracheophyta</taxon>
        <taxon>Spermatophyta</taxon>
        <taxon>Magnoliopsida</taxon>
        <taxon>Liliopsida</taxon>
        <taxon>Poales</taxon>
        <taxon>Poaceae</taxon>
        <taxon>PACMAD clade</taxon>
        <taxon>Panicoideae</taxon>
        <taxon>Panicodae</taxon>
        <taxon>Paniceae</taxon>
        <taxon>Melinidinae</taxon>
        <taxon>Urochloa</taxon>
    </lineage>
</organism>
<dbReference type="SUPFAM" id="SSF54495">
    <property type="entry name" value="UBC-like"/>
    <property type="match status" value="1"/>
</dbReference>
<dbReference type="InterPro" id="IPR000608">
    <property type="entry name" value="UBC"/>
</dbReference>